<dbReference type="SUPFAM" id="SSF46785">
    <property type="entry name" value="Winged helix' DNA-binding domain"/>
    <property type="match status" value="1"/>
</dbReference>
<dbReference type="Gene3D" id="3.30.450.40">
    <property type="match status" value="1"/>
</dbReference>
<organism evidence="6 7">
    <name type="scientific">Candidatus Buchananbacteria bacterium RIFCSPHIGHO2_01_FULL_46_12</name>
    <dbReference type="NCBI Taxonomy" id="1797536"/>
    <lineage>
        <taxon>Bacteria</taxon>
        <taxon>Candidatus Buchananiibacteriota</taxon>
    </lineage>
</organism>
<evidence type="ECO:0000256" key="1">
    <source>
        <dbReference type="ARBA" id="ARBA00022491"/>
    </source>
</evidence>
<evidence type="ECO:0000256" key="3">
    <source>
        <dbReference type="ARBA" id="ARBA00023016"/>
    </source>
</evidence>
<dbReference type="InterPro" id="IPR029016">
    <property type="entry name" value="GAF-like_dom_sf"/>
</dbReference>
<sequence length="235" mass="26634">MNKRQQNLLEIIIAEYIKTAEPVSSKFISQAGNFDLSSATIRNEMAELEDQGYIFHPHTSAGRVPTEKGYRFFVENYIADFALNKRAKDCLDKVLKPLKYFEPQAVKELAKEMAELSGGAVLIAFSDNNFYYTGLANLFSQPEFIEHRLVASLSRVIDHLDRVINKIYKEIDSEVKIDIGRRNPFAQDCSSVLTRFQCQKQAGILGILGPIRMDYKNNAGLVGYSRQLIENLGSR</sequence>
<dbReference type="PANTHER" id="PTHR34824">
    <property type="entry name" value="HEAT-INDUCIBLE TRANSCRIPTION REPRESSOR HRCA"/>
    <property type="match status" value="1"/>
</dbReference>
<dbReference type="GO" id="GO:0045892">
    <property type="term" value="P:negative regulation of DNA-templated transcription"/>
    <property type="evidence" value="ECO:0007669"/>
    <property type="project" value="TreeGrafter"/>
</dbReference>
<keyword evidence="3" id="KW-0346">Stress response</keyword>
<keyword evidence="1" id="KW-0678">Repressor</keyword>
<evidence type="ECO:0000256" key="4">
    <source>
        <dbReference type="ARBA" id="ARBA00023163"/>
    </source>
</evidence>
<proteinExistence type="predicted"/>
<evidence type="ECO:0000313" key="7">
    <source>
        <dbReference type="Proteomes" id="UP000178432"/>
    </source>
</evidence>
<dbReference type="SUPFAM" id="SSF55781">
    <property type="entry name" value="GAF domain-like"/>
    <property type="match status" value="1"/>
</dbReference>
<gene>
    <name evidence="6" type="ORF">A2663_02370</name>
</gene>
<evidence type="ECO:0000256" key="2">
    <source>
        <dbReference type="ARBA" id="ARBA00023015"/>
    </source>
</evidence>
<dbReference type="InterPro" id="IPR036390">
    <property type="entry name" value="WH_DNA-bd_sf"/>
</dbReference>
<accession>A0A1G1Y3L5</accession>
<evidence type="ECO:0000313" key="6">
    <source>
        <dbReference type="EMBL" id="OGY46360.1"/>
    </source>
</evidence>
<dbReference type="Pfam" id="PF01628">
    <property type="entry name" value="HrcA"/>
    <property type="match status" value="1"/>
</dbReference>
<comment type="caution">
    <text evidence="6">The sequence shown here is derived from an EMBL/GenBank/DDBJ whole genome shotgun (WGS) entry which is preliminary data.</text>
</comment>
<keyword evidence="2" id="KW-0805">Transcription regulation</keyword>
<dbReference type="GO" id="GO:0003677">
    <property type="term" value="F:DNA binding"/>
    <property type="evidence" value="ECO:0007669"/>
    <property type="project" value="InterPro"/>
</dbReference>
<dbReference type="PANTHER" id="PTHR34824:SF1">
    <property type="entry name" value="HEAT-INDUCIBLE TRANSCRIPTION REPRESSOR HRCA"/>
    <property type="match status" value="1"/>
</dbReference>
<dbReference type="Gene3D" id="1.10.10.10">
    <property type="entry name" value="Winged helix-like DNA-binding domain superfamily/Winged helix DNA-binding domain"/>
    <property type="match status" value="1"/>
</dbReference>
<keyword evidence="4" id="KW-0804">Transcription</keyword>
<protein>
    <recommendedName>
        <fullName evidence="5">Heat-inducible transcription repressor HrcA C-terminal domain-containing protein</fullName>
    </recommendedName>
</protein>
<dbReference type="EMBL" id="MHIF01000062">
    <property type="protein sequence ID" value="OGY46360.1"/>
    <property type="molecule type" value="Genomic_DNA"/>
</dbReference>
<reference evidence="6 7" key="1">
    <citation type="journal article" date="2016" name="Nat. Commun.">
        <title>Thousands of microbial genomes shed light on interconnected biogeochemical processes in an aquifer system.</title>
        <authorList>
            <person name="Anantharaman K."/>
            <person name="Brown C.T."/>
            <person name="Hug L.A."/>
            <person name="Sharon I."/>
            <person name="Castelle C.J."/>
            <person name="Probst A.J."/>
            <person name="Thomas B.C."/>
            <person name="Singh A."/>
            <person name="Wilkins M.J."/>
            <person name="Karaoz U."/>
            <person name="Brodie E.L."/>
            <person name="Williams K.H."/>
            <person name="Hubbard S.S."/>
            <person name="Banfield J.F."/>
        </authorList>
    </citation>
    <scope>NUCLEOTIDE SEQUENCE [LARGE SCALE GENOMIC DNA]</scope>
</reference>
<name>A0A1G1Y3L5_9BACT</name>
<dbReference type="Proteomes" id="UP000178432">
    <property type="component" value="Unassembled WGS sequence"/>
</dbReference>
<feature type="domain" description="Heat-inducible transcription repressor HrcA C-terminal" evidence="5">
    <location>
        <begin position="76"/>
        <end position="217"/>
    </location>
</feature>
<dbReference type="InterPro" id="IPR002571">
    <property type="entry name" value="HrcA"/>
</dbReference>
<dbReference type="AlphaFoldDB" id="A0A1G1Y3L5"/>
<evidence type="ECO:0000259" key="5">
    <source>
        <dbReference type="Pfam" id="PF01628"/>
    </source>
</evidence>
<dbReference type="InterPro" id="IPR036388">
    <property type="entry name" value="WH-like_DNA-bd_sf"/>
</dbReference>
<dbReference type="InterPro" id="IPR021153">
    <property type="entry name" value="HrcA_C"/>
</dbReference>